<keyword evidence="1" id="KW-0472">Membrane</keyword>
<feature type="transmembrane region" description="Helical" evidence="1">
    <location>
        <begin position="7"/>
        <end position="25"/>
    </location>
</feature>
<comment type="caution">
    <text evidence="2">The sequence shown here is derived from an EMBL/GenBank/DDBJ whole genome shotgun (WGS) entry which is preliminary data.</text>
</comment>
<dbReference type="EMBL" id="FMBG01000026">
    <property type="protein sequence ID" value="SCC69504.1"/>
    <property type="molecule type" value="Genomic_DNA"/>
</dbReference>
<reference evidence="2 3" key="1">
    <citation type="submission" date="2016-08" db="EMBL/GenBank/DDBJ databases">
        <authorList>
            <person name="Loux V."/>
            <person name="Rue O."/>
        </authorList>
    </citation>
    <scope>NUCLEOTIDE SEQUENCE [LARGE SCALE GENOMIC DNA]</scope>
    <source>
        <strain evidence="2 3">WSBC_10311</strain>
    </source>
</reference>
<organism evidence="2 3">
    <name type="scientific">Bacillus wiedmannii</name>
    <dbReference type="NCBI Taxonomy" id="1890302"/>
    <lineage>
        <taxon>Bacteria</taxon>
        <taxon>Bacillati</taxon>
        <taxon>Bacillota</taxon>
        <taxon>Bacilli</taxon>
        <taxon>Bacillales</taxon>
        <taxon>Bacillaceae</taxon>
        <taxon>Bacillus</taxon>
        <taxon>Bacillus cereus group</taxon>
    </lineage>
</organism>
<evidence type="ECO:0000313" key="3">
    <source>
        <dbReference type="Proteomes" id="UP000195728"/>
    </source>
</evidence>
<keyword evidence="1" id="KW-1133">Transmembrane helix</keyword>
<name>A0AB37Z3G1_9BACI</name>
<proteinExistence type="predicted"/>
<gene>
    <name evidence="2" type="ORF">BC10311_06347</name>
</gene>
<protein>
    <recommendedName>
        <fullName evidence="4">NADH dehydrogenase subunit 4L</fullName>
    </recommendedName>
</protein>
<evidence type="ECO:0000256" key="1">
    <source>
        <dbReference type="SAM" id="Phobius"/>
    </source>
</evidence>
<dbReference type="Proteomes" id="UP000195728">
    <property type="component" value="Unassembled WGS sequence"/>
</dbReference>
<accession>A0AB37Z3G1</accession>
<sequence length="26" mass="2899">MVYNCTAVVYLVVEFVFVGVLYALVS</sequence>
<dbReference type="AlphaFoldDB" id="A0AB37Z3G1"/>
<evidence type="ECO:0008006" key="4">
    <source>
        <dbReference type="Google" id="ProtNLM"/>
    </source>
</evidence>
<keyword evidence="1" id="KW-0812">Transmembrane</keyword>
<evidence type="ECO:0000313" key="2">
    <source>
        <dbReference type="EMBL" id="SCC69504.1"/>
    </source>
</evidence>